<dbReference type="EC" id="2.3.1.129" evidence="8"/>
<organism evidence="10 11">
    <name type="scientific">Micavibrio aeruginosavorus</name>
    <dbReference type="NCBI Taxonomy" id="349221"/>
    <lineage>
        <taxon>Bacteria</taxon>
        <taxon>Pseudomonadati</taxon>
        <taxon>Bdellovibrionota</taxon>
        <taxon>Bdellovibrionia</taxon>
        <taxon>Bdellovibrionales</taxon>
        <taxon>Pseudobdellovibrionaceae</taxon>
        <taxon>Micavibrio</taxon>
    </lineage>
</organism>
<sequence>MSMIHPTAIVDSAAKIGANVRIGPYCVIGAHVELGDNVELKSHVCVDGHTSIGEGTVVYPFASLGHAPQDLKYHGEASRLIIGKRNTIREHVTMNPGTETGAMETRVGDDGLFMVGVHVAHDCIVGNRVIMANNATLGGHVHVGDHVLVGGLAAVHQWVRIGSFAVIGGMSGVESDVIPYGRVKGERAHLAGLNLVGLERGGFDKDTVKTLQRAMKHLFEGAGTLDERINEMSGTYADDKIVMEMIAFAKAKERFGLCQPDTKKAA</sequence>
<dbReference type="InterPro" id="IPR011004">
    <property type="entry name" value="Trimer_LpxA-like_sf"/>
</dbReference>
<comment type="pathway">
    <text evidence="8">Glycolipid biosynthesis; lipid IV(A) biosynthesis; lipid IV(A) from (3R)-3-hydroxytetradecanoyl-[acyl-carrier-protein] and UDP-N-acetyl-alpha-D-glucosamine: step 1/6.</text>
</comment>
<name>A0A2W4ZQ92_9BACT</name>
<evidence type="ECO:0000256" key="1">
    <source>
        <dbReference type="ARBA" id="ARBA00022490"/>
    </source>
</evidence>
<comment type="similarity">
    <text evidence="8">Belongs to the transferase hexapeptide repeat family. LpxA subfamily.</text>
</comment>
<evidence type="ECO:0000256" key="7">
    <source>
        <dbReference type="ARBA" id="ARBA00023315"/>
    </source>
</evidence>
<comment type="caution">
    <text evidence="10">The sequence shown here is derived from an EMBL/GenBank/DDBJ whole genome shotgun (WGS) entry which is preliminary data.</text>
</comment>
<dbReference type="SUPFAM" id="SSF51161">
    <property type="entry name" value="Trimeric LpxA-like enzymes"/>
    <property type="match status" value="1"/>
</dbReference>
<dbReference type="HAMAP" id="MF_00387">
    <property type="entry name" value="LpxA"/>
    <property type="match status" value="1"/>
</dbReference>
<keyword evidence="6 8" id="KW-0443">Lipid metabolism</keyword>
<protein>
    <recommendedName>
        <fullName evidence="8">Acyl-[acyl-carrier-protein]--UDP-N-acetylglucosamine O-acyltransferase</fullName>
        <shortName evidence="8">UDP-N-acetylglucosamine acyltransferase</shortName>
        <ecNumber evidence="8">2.3.1.129</ecNumber>
    </recommendedName>
</protein>
<dbReference type="GO" id="GO:0008780">
    <property type="term" value="F:acyl-[acyl-carrier-protein]-UDP-N-acetylglucosamine O-acyltransferase activity"/>
    <property type="evidence" value="ECO:0007669"/>
    <property type="project" value="UniProtKB-UniRule"/>
</dbReference>
<dbReference type="PANTHER" id="PTHR43480">
    <property type="entry name" value="ACYL-[ACYL-CARRIER-PROTEIN]--UDP-N-ACETYLGLUCOSAMINE O-ACYLTRANSFERASE"/>
    <property type="match status" value="1"/>
</dbReference>
<evidence type="ECO:0000256" key="2">
    <source>
        <dbReference type="ARBA" id="ARBA00022516"/>
    </source>
</evidence>
<evidence type="ECO:0000256" key="8">
    <source>
        <dbReference type="HAMAP-Rule" id="MF_00387"/>
    </source>
</evidence>
<dbReference type="NCBIfam" id="TIGR01852">
    <property type="entry name" value="lipid_A_lpxA"/>
    <property type="match status" value="1"/>
</dbReference>
<dbReference type="AlphaFoldDB" id="A0A2W4ZQ92"/>
<evidence type="ECO:0000313" key="11">
    <source>
        <dbReference type="Proteomes" id="UP000249557"/>
    </source>
</evidence>
<feature type="domain" description="UDP N-acetylglucosamine O-acyltransferase C-terminal" evidence="9">
    <location>
        <begin position="176"/>
        <end position="258"/>
    </location>
</feature>
<evidence type="ECO:0000256" key="6">
    <source>
        <dbReference type="ARBA" id="ARBA00023098"/>
    </source>
</evidence>
<keyword evidence="1 8" id="KW-0963">Cytoplasm</keyword>
<keyword evidence="2 8" id="KW-0444">Lipid biosynthesis</keyword>
<keyword evidence="4 8" id="KW-0808">Transferase</keyword>
<gene>
    <name evidence="8" type="primary">lpxA</name>
    <name evidence="10" type="ORF">DI626_08180</name>
</gene>
<dbReference type="Gene3D" id="2.160.10.10">
    <property type="entry name" value="Hexapeptide repeat proteins"/>
    <property type="match status" value="1"/>
</dbReference>
<dbReference type="PROSITE" id="PS00101">
    <property type="entry name" value="HEXAPEP_TRANSFERASES"/>
    <property type="match status" value="1"/>
</dbReference>
<dbReference type="Pfam" id="PF13720">
    <property type="entry name" value="Acetyltransf_11"/>
    <property type="match status" value="1"/>
</dbReference>
<evidence type="ECO:0000256" key="3">
    <source>
        <dbReference type="ARBA" id="ARBA00022556"/>
    </source>
</evidence>
<dbReference type="EMBL" id="QFNK01000173">
    <property type="protein sequence ID" value="PZO84544.1"/>
    <property type="molecule type" value="Genomic_DNA"/>
</dbReference>
<comment type="catalytic activity">
    <reaction evidence="8">
        <text>a (3R)-hydroxyacyl-[ACP] + UDP-N-acetyl-alpha-D-glucosamine = a UDP-3-O-[(3R)-3-hydroxyacyl]-N-acetyl-alpha-D-glucosamine + holo-[ACP]</text>
        <dbReference type="Rhea" id="RHEA:67812"/>
        <dbReference type="Rhea" id="RHEA-COMP:9685"/>
        <dbReference type="Rhea" id="RHEA-COMP:9945"/>
        <dbReference type="ChEBI" id="CHEBI:57705"/>
        <dbReference type="ChEBI" id="CHEBI:64479"/>
        <dbReference type="ChEBI" id="CHEBI:78827"/>
        <dbReference type="ChEBI" id="CHEBI:173225"/>
        <dbReference type="EC" id="2.3.1.129"/>
    </reaction>
</comment>
<dbReference type="Gene3D" id="1.20.1180.10">
    <property type="entry name" value="Udp N-acetylglucosamine O-acyltransferase, C-terminal domain"/>
    <property type="match status" value="1"/>
</dbReference>
<keyword evidence="5 8" id="KW-0677">Repeat</keyword>
<dbReference type="CDD" id="cd03351">
    <property type="entry name" value="LbH_UDP-GlcNAc_AT"/>
    <property type="match status" value="1"/>
</dbReference>
<dbReference type="Pfam" id="PF00132">
    <property type="entry name" value="Hexapep"/>
    <property type="match status" value="1"/>
</dbReference>
<proteinExistence type="inferred from homology"/>
<comment type="subcellular location">
    <subcellularLocation>
        <location evidence="8">Cytoplasm</location>
    </subcellularLocation>
</comment>
<dbReference type="Proteomes" id="UP000249557">
    <property type="component" value="Unassembled WGS sequence"/>
</dbReference>
<comment type="function">
    <text evidence="8">Involved in the biosynthesis of lipid A, a phosphorylated glycolipid that anchors the lipopolysaccharide to the outer membrane of the cell.</text>
</comment>
<evidence type="ECO:0000259" key="9">
    <source>
        <dbReference type="Pfam" id="PF13720"/>
    </source>
</evidence>
<dbReference type="GO" id="GO:0009245">
    <property type="term" value="P:lipid A biosynthetic process"/>
    <property type="evidence" value="ECO:0007669"/>
    <property type="project" value="UniProtKB-UniRule"/>
</dbReference>
<evidence type="ECO:0000256" key="4">
    <source>
        <dbReference type="ARBA" id="ARBA00022679"/>
    </source>
</evidence>
<dbReference type="InterPro" id="IPR001451">
    <property type="entry name" value="Hexapep"/>
</dbReference>
<dbReference type="GO" id="GO:0005737">
    <property type="term" value="C:cytoplasm"/>
    <property type="evidence" value="ECO:0007669"/>
    <property type="project" value="UniProtKB-SubCell"/>
</dbReference>
<dbReference type="PANTHER" id="PTHR43480:SF1">
    <property type="entry name" value="ACYL-[ACYL-CARRIER-PROTEIN]--UDP-N-ACETYLGLUCOSAMINE O-ACYLTRANSFERASE, MITOCHONDRIAL-RELATED"/>
    <property type="match status" value="1"/>
</dbReference>
<accession>A0A2W4ZQ92</accession>
<dbReference type="InterPro" id="IPR010137">
    <property type="entry name" value="Lipid_A_LpxA"/>
</dbReference>
<dbReference type="InterPro" id="IPR037157">
    <property type="entry name" value="Acetyltransf_C_sf"/>
</dbReference>
<dbReference type="PIRSF" id="PIRSF000456">
    <property type="entry name" value="UDP-GlcNAc_acltr"/>
    <property type="match status" value="1"/>
</dbReference>
<keyword evidence="3 8" id="KW-0441">Lipid A biosynthesis</keyword>
<keyword evidence="7 8" id="KW-0012">Acyltransferase</keyword>
<comment type="subunit">
    <text evidence="8">Homotrimer.</text>
</comment>
<evidence type="ECO:0000313" key="10">
    <source>
        <dbReference type="EMBL" id="PZO84544.1"/>
    </source>
</evidence>
<dbReference type="GO" id="GO:0016020">
    <property type="term" value="C:membrane"/>
    <property type="evidence" value="ECO:0007669"/>
    <property type="project" value="GOC"/>
</dbReference>
<dbReference type="InterPro" id="IPR018357">
    <property type="entry name" value="Hexapep_transf_CS"/>
</dbReference>
<evidence type="ECO:0000256" key="5">
    <source>
        <dbReference type="ARBA" id="ARBA00022737"/>
    </source>
</evidence>
<dbReference type="NCBIfam" id="NF003657">
    <property type="entry name" value="PRK05289.1"/>
    <property type="match status" value="1"/>
</dbReference>
<dbReference type="InterPro" id="IPR029098">
    <property type="entry name" value="Acetyltransf_C"/>
</dbReference>
<dbReference type="UniPathway" id="UPA00359">
    <property type="reaction ID" value="UER00477"/>
</dbReference>
<reference evidence="10 11" key="1">
    <citation type="submission" date="2017-08" db="EMBL/GenBank/DDBJ databases">
        <title>Infants hospitalized years apart are colonized by the same room-sourced microbial strains.</title>
        <authorList>
            <person name="Brooks B."/>
            <person name="Olm M.R."/>
            <person name="Firek B.A."/>
            <person name="Baker R."/>
            <person name="Thomas B.C."/>
            <person name="Morowitz M.J."/>
            <person name="Banfield J.F."/>
        </authorList>
    </citation>
    <scope>NUCLEOTIDE SEQUENCE [LARGE SCALE GENOMIC DNA]</scope>
    <source>
        <strain evidence="10">S2_018_000_R2_104</strain>
    </source>
</reference>